<evidence type="ECO:0000256" key="1">
    <source>
        <dbReference type="ARBA" id="ARBA00023186"/>
    </source>
</evidence>
<evidence type="ECO:0000259" key="2">
    <source>
        <dbReference type="Pfam" id="PF01556"/>
    </source>
</evidence>
<protein>
    <recommendedName>
        <fullName evidence="2">Chaperone DnaJ C-terminal domain-containing protein</fullName>
    </recommendedName>
</protein>
<sequence>MARQPNYNLARMYSAVHAVAKVGSLELFRSVVLVGVQRYIMIRQLAPGMVQQMQSVCSDCNGEGEVINGKGRCRICEGKTVIKEVKILEVHIDNGMKHGQRITFTGEADQAPGVGPGDIVLLLQGKEHEVFQRDGNDLHMTYKIGLVEALCGFQFTFKHLDGCQIVVKYPPGKVIEPGCVRVSSR</sequence>
<dbReference type="Gene3D" id="2.60.260.20">
    <property type="entry name" value="Urease metallochaperone UreE, N-terminal domain"/>
    <property type="match status" value="2"/>
</dbReference>
<name>A0ABN8Y445_RANTA</name>
<dbReference type="PANTHER" id="PTHR43888">
    <property type="entry name" value="DNAJ-LIKE-2, ISOFORM A-RELATED"/>
    <property type="match status" value="1"/>
</dbReference>
<reference evidence="3" key="1">
    <citation type="submission" date="2023-04" db="EMBL/GenBank/DDBJ databases">
        <authorList>
            <consortium name="ELIXIR-Norway"/>
        </authorList>
    </citation>
    <scope>NUCLEOTIDE SEQUENCE [LARGE SCALE GENOMIC DNA]</scope>
</reference>
<dbReference type="SUPFAM" id="SSF57938">
    <property type="entry name" value="DnaJ/Hsp40 cysteine-rich domain"/>
    <property type="match status" value="1"/>
</dbReference>
<organism evidence="3 4">
    <name type="scientific">Rangifer tarandus platyrhynchus</name>
    <name type="common">Svalbard reindeer</name>
    <dbReference type="NCBI Taxonomy" id="3082113"/>
    <lineage>
        <taxon>Eukaryota</taxon>
        <taxon>Metazoa</taxon>
        <taxon>Chordata</taxon>
        <taxon>Craniata</taxon>
        <taxon>Vertebrata</taxon>
        <taxon>Euteleostomi</taxon>
        <taxon>Mammalia</taxon>
        <taxon>Eutheria</taxon>
        <taxon>Laurasiatheria</taxon>
        <taxon>Artiodactyla</taxon>
        <taxon>Ruminantia</taxon>
        <taxon>Pecora</taxon>
        <taxon>Cervidae</taxon>
        <taxon>Odocoileinae</taxon>
        <taxon>Rangifer</taxon>
    </lineage>
</organism>
<dbReference type="InterPro" id="IPR036410">
    <property type="entry name" value="HSP_DnaJ_Cys-rich_dom_sf"/>
</dbReference>
<proteinExistence type="predicted"/>
<dbReference type="Pfam" id="PF01556">
    <property type="entry name" value="DnaJ_C"/>
    <property type="match status" value="1"/>
</dbReference>
<evidence type="ECO:0000313" key="3">
    <source>
        <dbReference type="EMBL" id="CAI9156337.1"/>
    </source>
</evidence>
<accession>A0ABN8Y445</accession>
<dbReference type="InterPro" id="IPR044713">
    <property type="entry name" value="DNJA1/2-like"/>
</dbReference>
<evidence type="ECO:0000313" key="4">
    <source>
        <dbReference type="Proteomes" id="UP001176941"/>
    </source>
</evidence>
<feature type="domain" description="Chaperone DnaJ C-terminal" evidence="2">
    <location>
        <begin position="66"/>
        <end position="172"/>
    </location>
</feature>
<dbReference type="EMBL" id="OX459950">
    <property type="protein sequence ID" value="CAI9156337.1"/>
    <property type="molecule type" value="Genomic_DNA"/>
</dbReference>
<dbReference type="InterPro" id="IPR002939">
    <property type="entry name" value="DnaJ_C"/>
</dbReference>
<dbReference type="Proteomes" id="UP001176941">
    <property type="component" value="Chromosome 14"/>
</dbReference>
<keyword evidence="1" id="KW-0143">Chaperone</keyword>
<dbReference type="SUPFAM" id="SSF49493">
    <property type="entry name" value="HSP40/DnaJ peptide-binding domain"/>
    <property type="match status" value="2"/>
</dbReference>
<gene>
    <name evidence="3" type="ORF">MRATA1EN1_LOCUS5299</name>
</gene>
<dbReference type="InterPro" id="IPR008971">
    <property type="entry name" value="HSP40/DnaJ_pept-bd"/>
</dbReference>
<keyword evidence="4" id="KW-1185">Reference proteome</keyword>
<dbReference type="CDD" id="cd10747">
    <property type="entry name" value="DnaJ_C"/>
    <property type="match status" value="1"/>
</dbReference>